<feature type="transmembrane region" description="Helical" evidence="1">
    <location>
        <begin position="183"/>
        <end position="202"/>
    </location>
</feature>
<name>A0A852U598_9ACTN</name>
<reference evidence="3 4" key="1">
    <citation type="submission" date="2020-07" db="EMBL/GenBank/DDBJ databases">
        <title>Sequencing the genomes of 1000 actinobacteria strains.</title>
        <authorList>
            <person name="Klenk H.-P."/>
        </authorList>
    </citation>
    <scope>NUCLEOTIDE SEQUENCE [LARGE SCALE GENOMIC DNA]</scope>
    <source>
        <strain evidence="3 4">CXB654</strain>
    </source>
</reference>
<evidence type="ECO:0000313" key="3">
    <source>
        <dbReference type="EMBL" id="NYE50787.1"/>
    </source>
</evidence>
<dbReference type="PANTHER" id="PTHR39430:SF1">
    <property type="entry name" value="PROTEASE"/>
    <property type="match status" value="1"/>
</dbReference>
<keyword evidence="1" id="KW-1133">Transmembrane helix</keyword>
<dbReference type="InterPro" id="IPR003675">
    <property type="entry name" value="Rce1/LyrA-like_dom"/>
</dbReference>
<feature type="transmembrane region" description="Helical" evidence="1">
    <location>
        <begin position="110"/>
        <end position="134"/>
    </location>
</feature>
<feature type="domain" description="CAAX prenyl protease 2/Lysostaphin resistance protein A-like" evidence="2">
    <location>
        <begin position="154"/>
        <end position="244"/>
    </location>
</feature>
<dbReference type="GO" id="GO:0080120">
    <property type="term" value="P:CAAX-box protein maturation"/>
    <property type="evidence" value="ECO:0007669"/>
    <property type="project" value="UniProtKB-ARBA"/>
</dbReference>
<dbReference type="GO" id="GO:0004175">
    <property type="term" value="F:endopeptidase activity"/>
    <property type="evidence" value="ECO:0007669"/>
    <property type="project" value="UniProtKB-ARBA"/>
</dbReference>
<protein>
    <recommendedName>
        <fullName evidence="2">CAAX prenyl protease 2/Lysostaphin resistance protein A-like domain-containing protein</fullName>
    </recommendedName>
</protein>
<dbReference type="PANTHER" id="PTHR39430">
    <property type="entry name" value="MEMBRANE-ASSOCIATED PROTEASE-RELATED"/>
    <property type="match status" value="1"/>
</dbReference>
<evidence type="ECO:0000256" key="1">
    <source>
        <dbReference type="SAM" id="Phobius"/>
    </source>
</evidence>
<accession>A0A852U598</accession>
<evidence type="ECO:0000313" key="4">
    <source>
        <dbReference type="Proteomes" id="UP000589036"/>
    </source>
</evidence>
<organism evidence="3 4">
    <name type="scientific">Spinactinospora alkalitolerans</name>
    <dbReference type="NCBI Taxonomy" id="687207"/>
    <lineage>
        <taxon>Bacteria</taxon>
        <taxon>Bacillati</taxon>
        <taxon>Actinomycetota</taxon>
        <taxon>Actinomycetes</taxon>
        <taxon>Streptosporangiales</taxon>
        <taxon>Nocardiopsidaceae</taxon>
        <taxon>Spinactinospora</taxon>
    </lineage>
</organism>
<dbReference type="EMBL" id="JACCCC010000001">
    <property type="protein sequence ID" value="NYE50787.1"/>
    <property type="molecule type" value="Genomic_DNA"/>
</dbReference>
<keyword evidence="1" id="KW-0812">Transmembrane</keyword>
<keyword evidence="4" id="KW-1185">Reference proteome</keyword>
<dbReference type="Pfam" id="PF02517">
    <property type="entry name" value="Rce1-like"/>
    <property type="match status" value="1"/>
</dbReference>
<gene>
    <name evidence="3" type="ORF">HDA32_005907</name>
</gene>
<sequence length="303" mass="30585">MGKDARGGHEGPGAGAGRRLLGAAEAVAVYCAVGAAALGGAVLISLPVRSVLRLGDDAQSWTAPHGAVHLLVQVATLAITTILLGVYLRRRLRLRIRDIGLTAKVPWRKVLRGLLVGAGLGGCGTALAWAAGAAEPTAAAAAPRGVAGAVLLGLVYLVASLAKGVGAELLARGWLLHALARQLGVPLAILGQAVLFAAWRPGGGPASALHPVLLFAFGVFAALYVLWDRTLWGACALHGAFDAVVFPLAAGGLGLRDAQGRPDAAAVAAIPVILMGILVLTALLRRRGLPGGAERARGGPGRP</sequence>
<feature type="transmembrane region" description="Helical" evidence="1">
    <location>
        <begin position="234"/>
        <end position="253"/>
    </location>
</feature>
<dbReference type="Proteomes" id="UP000589036">
    <property type="component" value="Unassembled WGS sequence"/>
</dbReference>
<dbReference type="AlphaFoldDB" id="A0A852U598"/>
<feature type="transmembrane region" description="Helical" evidence="1">
    <location>
        <begin position="27"/>
        <end position="48"/>
    </location>
</feature>
<proteinExistence type="predicted"/>
<feature type="transmembrane region" description="Helical" evidence="1">
    <location>
        <begin position="146"/>
        <end position="171"/>
    </location>
</feature>
<feature type="transmembrane region" description="Helical" evidence="1">
    <location>
        <begin position="208"/>
        <end position="227"/>
    </location>
</feature>
<feature type="transmembrane region" description="Helical" evidence="1">
    <location>
        <begin position="68"/>
        <end position="89"/>
    </location>
</feature>
<feature type="transmembrane region" description="Helical" evidence="1">
    <location>
        <begin position="265"/>
        <end position="284"/>
    </location>
</feature>
<dbReference type="RefSeq" id="WP_179646211.1">
    <property type="nucleotide sequence ID" value="NZ_BAAAYY010000032.1"/>
</dbReference>
<keyword evidence="1" id="KW-0472">Membrane</keyword>
<comment type="caution">
    <text evidence="3">The sequence shown here is derived from an EMBL/GenBank/DDBJ whole genome shotgun (WGS) entry which is preliminary data.</text>
</comment>
<evidence type="ECO:0000259" key="2">
    <source>
        <dbReference type="Pfam" id="PF02517"/>
    </source>
</evidence>